<proteinExistence type="predicted"/>
<dbReference type="Gene3D" id="2.60.40.4070">
    <property type="match status" value="1"/>
</dbReference>
<gene>
    <name evidence="2" type="ORF">E6K80_02630</name>
</gene>
<evidence type="ECO:0000256" key="1">
    <source>
        <dbReference type="SAM" id="MobiDB-lite"/>
    </source>
</evidence>
<name>A0A538U9G1_UNCEI</name>
<dbReference type="Proteomes" id="UP000319836">
    <property type="component" value="Unassembled WGS sequence"/>
</dbReference>
<sequence>DVPPPAAPARLSLAAPAPNPARRRTSVSYEIPSSAAGRPFTLDLYDMAGRRVRRLAQGSGTPGRYGAQWDLRDGRGDFVRSGLYLLVLEAAGERRSRRLVVLP</sequence>
<organism evidence="2 3">
    <name type="scientific">Eiseniibacteriota bacterium</name>
    <dbReference type="NCBI Taxonomy" id="2212470"/>
    <lineage>
        <taxon>Bacteria</taxon>
        <taxon>Candidatus Eiseniibacteriota</taxon>
    </lineage>
</organism>
<protein>
    <submittedName>
        <fullName evidence="2">T9SS type A sorting domain-containing protein</fullName>
    </submittedName>
</protein>
<evidence type="ECO:0000313" key="3">
    <source>
        <dbReference type="Proteomes" id="UP000319836"/>
    </source>
</evidence>
<dbReference type="EMBL" id="VBPA01000056">
    <property type="protein sequence ID" value="TMQ72497.1"/>
    <property type="molecule type" value="Genomic_DNA"/>
</dbReference>
<reference evidence="2 3" key="1">
    <citation type="journal article" date="2019" name="Nat. Microbiol.">
        <title>Mediterranean grassland soil C-N compound turnover is dependent on rainfall and depth, and is mediated by genomically divergent microorganisms.</title>
        <authorList>
            <person name="Diamond S."/>
            <person name="Andeer P.F."/>
            <person name="Li Z."/>
            <person name="Crits-Christoph A."/>
            <person name="Burstein D."/>
            <person name="Anantharaman K."/>
            <person name="Lane K.R."/>
            <person name="Thomas B.C."/>
            <person name="Pan C."/>
            <person name="Northen T.R."/>
            <person name="Banfield J.F."/>
        </authorList>
    </citation>
    <scope>NUCLEOTIDE SEQUENCE [LARGE SCALE GENOMIC DNA]</scope>
    <source>
        <strain evidence="2">WS_10</strain>
    </source>
</reference>
<feature type="non-terminal residue" evidence="2">
    <location>
        <position position="1"/>
    </location>
</feature>
<dbReference type="AlphaFoldDB" id="A0A538U9G1"/>
<evidence type="ECO:0000313" key="2">
    <source>
        <dbReference type="EMBL" id="TMQ72497.1"/>
    </source>
</evidence>
<accession>A0A538U9G1</accession>
<dbReference type="NCBIfam" id="TIGR04183">
    <property type="entry name" value="Por_Secre_tail"/>
    <property type="match status" value="1"/>
</dbReference>
<feature type="region of interest" description="Disordered" evidence="1">
    <location>
        <begin position="1"/>
        <end position="28"/>
    </location>
</feature>
<dbReference type="InterPro" id="IPR026444">
    <property type="entry name" value="Secre_tail"/>
</dbReference>
<comment type="caution">
    <text evidence="2">The sequence shown here is derived from an EMBL/GenBank/DDBJ whole genome shotgun (WGS) entry which is preliminary data.</text>
</comment>